<dbReference type="SMART" id="SM00382">
    <property type="entry name" value="AAA"/>
    <property type="match status" value="1"/>
</dbReference>
<dbReference type="AlphaFoldDB" id="A0A544TFB9"/>
<evidence type="ECO:0000256" key="7">
    <source>
        <dbReference type="ARBA" id="ARBA00029500"/>
    </source>
</evidence>
<evidence type="ECO:0000256" key="3">
    <source>
        <dbReference type="ARBA" id="ARBA00022840"/>
    </source>
</evidence>
<evidence type="ECO:0000256" key="2">
    <source>
        <dbReference type="ARBA" id="ARBA00022797"/>
    </source>
</evidence>
<dbReference type="PANTHER" id="PTHR32071">
    <property type="entry name" value="TRANSCRIPTIONAL REGULATORY PROTEIN"/>
    <property type="match status" value="1"/>
</dbReference>
<dbReference type="CDD" id="cd00009">
    <property type="entry name" value="AAA"/>
    <property type="match status" value="1"/>
</dbReference>
<dbReference type="InterPro" id="IPR058031">
    <property type="entry name" value="AAA_lid_NorR"/>
</dbReference>
<evidence type="ECO:0000313" key="9">
    <source>
        <dbReference type="EMBL" id="TQR16155.1"/>
    </source>
</evidence>
<dbReference type="Gene3D" id="1.10.8.60">
    <property type="match status" value="1"/>
</dbReference>
<dbReference type="InterPro" id="IPR003593">
    <property type="entry name" value="AAA+_ATPase"/>
</dbReference>
<dbReference type="InterPro" id="IPR030828">
    <property type="entry name" value="HTH_TyrR"/>
</dbReference>
<dbReference type="InterPro" id="IPR002078">
    <property type="entry name" value="Sigma_54_int"/>
</dbReference>
<dbReference type="SUPFAM" id="SSF46689">
    <property type="entry name" value="Homeodomain-like"/>
    <property type="match status" value="1"/>
</dbReference>
<reference evidence="9 10" key="1">
    <citation type="submission" date="2019-05" db="EMBL/GenBank/DDBJ databases">
        <title>Psychrobacillus vulpis sp. nov., a new species isolated from feces of a red fox that inhabits in The Tablas de Daimiel Natural Park, Albacete, Spain.</title>
        <authorList>
            <person name="Rodriguez M."/>
            <person name="Reina J.C."/>
            <person name="Bejar V."/>
            <person name="Llamas I."/>
        </authorList>
    </citation>
    <scope>NUCLEOTIDE SEQUENCE [LARGE SCALE GENOMIC DNA]</scope>
    <source>
        <strain evidence="9 10">NHI-2</strain>
    </source>
</reference>
<comment type="caution">
    <text evidence="9">The sequence shown here is derived from an EMBL/GenBank/DDBJ whole genome shotgun (WGS) entry which is preliminary data.</text>
</comment>
<keyword evidence="5" id="KW-0238">DNA-binding</keyword>
<organism evidence="9 10">
    <name type="scientific">Psychrobacillus soli</name>
    <dbReference type="NCBI Taxonomy" id="1543965"/>
    <lineage>
        <taxon>Bacteria</taxon>
        <taxon>Bacillati</taxon>
        <taxon>Bacillota</taxon>
        <taxon>Bacilli</taxon>
        <taxon>Bacillales</taxon>
        <taxon>Bacillaceae</taxon>
        <taxon>Psychrobacillus</taxon>
    </lineage>
</organism>
<dbReference type="SUPFAM" id="SSF52540">
    <property type="entry name" value="P-loop containing nucleoside triphosphate hydrolases"/>
    <property type="match status" value="1"/>
</dbReference>
<dbReference type="InterPro" id="IPR025943">
    <property type="entry name" value="Sigma_54_int_dom_ATP-bd_2"/>
</dbReference>
<dbReference type="InterPro" id="IPR025944">
    <property type="entry name" value="Sigma_54_int_dom_CS"/>
</dbReference>
<dbReference type="PANTHER" id="PTHR32071:SF57">
    <property type="entry name" value="C4-DICARBOXYLATE TRANSPORT TRANSCRIPTIONAL REGULATORY PROTEIN DCTD"/>
    <property type="match status" value="1"/>
</dbReference>
<dbReference type="Pfam" id="PF00158">
    <property type="entry name" value="Sigma54_activat"/>
    <property type="match status" value="1"/>
</dbReference>
<keyword evidence="4" id="KW-0805">Transcription regulation</keyword>
<dbReference type="EMBL" id="VDGG01000013">
    <property type="protein sequence ID" value="TQR16155.1"/>
    <property type="molecule type" value="Genomic_DNA"/>
</dbReference>
<evidence type="ECO:0000313" key="10">
    <source>
        <dbReference type="Proteomes" id="UP000318937"/>
    </source>
</evidence>
<keyword evidence="3" id="KW-0067">ATP-binding</keyword>
<dbReference type="PROSITE" id="PS00676">
    <property type="entry name" value="SIGMA54_INTERACT_2"/>
    <property type="match status" value="1"/>
</dbReference>
<protein>
    <recommendedName>
        <fullName evidence="7">HTH-type transcriptional regulatory protein TyrR</fullName>
    </recommendedName>
</protein>
<dbReference type="GO" id="GO:0005524">
    <property type="term" value="F:ATP binding"/>
    <property type="evidence" value="ECO:0007669"/>
    <property type="project" value="UniProtKB-KW"/>
</dbReference>
<dbReference type="Proteomes" id="UP000318937">
    <property type="component" value="Unassembled WGS sequence"/>
</dbReference>
<evidence type="ECO:0000256" key="5">
    <source>
        <dbReference type="ARBA" id="ARBA00023125"/>
    </source>
</evidence>
<evidence type="ECO:0000256" key="1">
    <source>
        <dbReference type="ARBA" id="ARBA00022741"/>
    </source>
</evidence>
<accession>A0A544TFB9</accession>
<dbReference type="Gene3D" id="1.10.10.60">
    <property type="entry name" value="Homeodomain-like"/>
    <property type="match status" value="1"/>
</dbReference>
<dbReference type="InterPro" id="IPR027417">
    <property type="entry name" value="P-loop_NTPase"/>
</dbReference>
<dbReference type="InterPro" id="IPR009057">
    <property type="entry name" value="Homeodomain-like_sf"/>
</dbReference>
<evidence type="ECO:0000256" key="6">
    <source>
        <dbReference type="ARBA" id="ARBA00023163"/>
    </source>
</evidence>
<feature type="domain" description="Sigma-54 factor interaction" evidence="8">
    <location>
        <begin position="118"/>
        <end position="347"/>
    </location>
</feature>
<dbReference type="GO" id="GO:0003677">
    <property type="term" value="F:DNA binding"/>
    <property type="evidence" value="ECO:0007669"/>
    <property type="project" value="UniProtKB-KW"/>
</dbReference>
<evidence type="ECO:0000256" key="4">
    <source>
        <dbReference type="ARBA" id="ARBA00023015"/>
    </source>
</evidence>
<dbReference type="OrthoDB" id="9771372at2"/>
<dbReference type="GO" id="GO:0006355">
    <property type="term" value="P:regulation of DNA-templated transcription"/>
    <property type="evidence" value="ECO:0007669"/>
    <property type="project" value="InterPro"/>
</dbReference>
<keyword evidence="6" id="KW-0804">Transcription</keyword>
<proteinExistence type="predicted"/>
<dbReference type="PROSITE" id="PS50045">
    <property type="entry name" value="SIGMA54_INTERACT_4"/>
    <property type="match status" value="1"/>
</dbReference>
<name>A0A544TFB9_9BACI</name>
<dbReference type="RefSeq" id="WP_142606558.1">
    <property type="nucleotide sequence ID" value="NZ_VDGG01000013.1"/>
</dbReference>
<gene>
    <name evidence="9" type="ORF">FG383_07610</name>
</gene>
<dbReference type="PROSITE" id="PS00688">
    <property type="entry name" value="SIGMA54_INTERACT_3"/>
    <property type="match status" value="1"/>
</dbReference>
<keyword evidence="1" id="KW-0547">Nucleotide-binding</keyword>
<keyword evidence="10" id="KW-1185">Reference proteome</keyword>
<sequence length="600" mass="68009">MIEHSILLQIYDQLIFTTTDGVICHIVGNHSELFETPSTNKTKTIKDLETQLFTESIFSQIETNPKKQIFLQTAWVGLEILTTIYKDKNHFIFAYKILNSTYREIGESQQVDFKYFPFIVNSREMEDVAFKLQKIATVGATVLLLGESGVGKGMAAKAIHKIGARQNKPFISINCGAIPENLIESELFGFVDGAFTGAKKGGMEGKFRQAHTGILFLDEIGELSLTLQVKLLRAIEERVITPIGSTISYPVDIQIIAATNQLLEEAVAKGEFRADLYYRLNVIPVNIPPLRDRVEEIPSLIHHFTLKYNKLYQKQVKFSPDAIDYLCIQPWPGNIRELENMVDRLIVLSNTSVITSPIIEAIVPPKPIIRANRPIINHLMPLQEAVEMIEEELITMAMEQYKSVKLASNVLGISQPTMSRKFKKIRELQTKDGSLMSKRRILEEQLNKQLRSITIVTAVTILPEEVRMAMKDTSNAALRAPLVQKFTAIYQQEGGIKWVFIFQMLPDGRIIQIASSDDFVIKPGEEYIGPPEMMKVIYDAFKGKDGVTPLYEDKYGEWKTSFAPLYDELGEIIAIIGYDYSKEYINSELQRLSRQLNVTI</sequence>
<dbReference type="FunFam" id="3.40.50.300:FF:000006">
    <property type="entry name" value="DNA-binding transcriptional regulator NtrC"/>
    <property type="match status" value="1"/>
</dbReference>
<dbReference type="Pfam" id="PF25601">
    <property type="entry name" value="AAA_lid_14"/>
    <property type="match status" value="1"/>
</dbReference>
<dbReference type="Gene3D" id="3.40.50.300">
    <property type="entry name" value="P-loop containing nucleotide triphosphate hydrolases"/>
    <property type="match status" value="1"/>
</dbReference>
<keyword evidence="2" id="KW-0058">Aromatic hydrocarbons catabolism</keyword>
<evidence type="ECO:0000259" key="8">
    <source>
        <dbReference type="PROSITE" id="PS50045"/>
    </source>
</evidence>
<dbReference type="Pfam" id="PF18024">
    <property type="entry name" value="HTH_50"/>
    <property type="match status" value="1"/>
</dbReference>